<dbReference type="InterPro" id="IPR036796">
    <property type="entry name" value="Ribosomal_uL11_N_sf"/>
</dbReference>
<dbReference type="GO" id="GO:0070180">
    <property type="term" value="F:large ribosomal subunit rRNA binding"/>
    <property type="evidence" value="ECO:0007669"/>
    <property type="project" value="TreeGrafter"/>
</dbReference>
<keyword evidence="3 9" id="KW-0699">rRNA-binding</keyword>
<accession>A0A2M6WVZ7</accession>
<evidence type="ECO:0000256" key="2">
    <source>
        <dbReference type="ARBA" id="ARBA00022481"/>
    </source>
</evidence>
<evidence type="ECO:0000256" key="8">
    <source>
        <dbReference type="RuleBase" id="RU003978"/>
    </source>
</evidence>
<comment type="PTM">
    <text evidence="9">One or more lysine residues are methylated.</text>
</comment>
<organism evidence="12 13">
    <name type="scientific">Candidatus Campbellbacteria bacterium CG10_big_fil_rev_8_21_14_0_10_35_52</name>
    <dbReference type="NCBI Taxonomy" id="1974527"/>
    <lineage>
        <taxon>Bacteria</taxon>
        <taxon>Candidatus Campbelliibacteriota</taxon>
    </lineage>
</organism>
<evidence type="ECO:0000256" key="6">
    <source>
        <dbReference type="ARBA" id="ARBA00023274"/>
    </source>
</evidence>
<dbReference type="InterPro" id="IPR000911">
    <property type="entry name" value="Ribosomal_uL11"/>
</dbReference>
<dbReference type="InterPro" id="IPR006519">
    <property type="entry name" value="Ribosomal_uL11_bac-typ"/>
</dbReference>
<evidence type="ECO:0000313" key="12">
    <source>
        <dbReference type="EMBL" id="PIT96960.1"/>
    </source>
</evidence>
<dbReference type="GO" id="GO:0006412">
    <property type="term" value="P:translation"/>
    <property type="evidence" value="ECO:0007669"/>
    <property type="project" value="InterPro"/>
</dbReference>
<dbReference type="SUPFAM" id="SSF54747">
    <property type="entry name" value="Ribosomal L11/L12e N-terminal domain"/>
    <property type="match status" value="1"/>
</dbReference>
<dbReference type="FunFam" id="3.30.1550.10:FF:000006">
    <property type="entry name" value="50S ribosomal protein L11"/>
    <property type="match status" value="1"/>
</dbReference>
<gene>
    <name evidence="12" type="primary">rplK</name>
    <name evidence="12" type="ORF">COT82_00340</name>
</gene>
<evidence type="ECO:0000256" key="5">
    <source>
        <dbReference type="ARBA" id="ARBA00022980"/>
    </source>
</evidence>
<comment type="caution">
    <text evidence="12">The sequence shown here is derived from an EMBL/GenBank/DDBJ whole genome shotgun (WGS) entry which is preliminary data.</text>
</comment>
<feature type="non-terminal residue" evidence="12">
    <location>
        <position position="127"/>
    </location>
</feature>
<dbReference type="Proteomes" id="UP000230481">
    <property type="component" value="Unassembled WGS sequence"/>
</dbReference>
<dbReference type="InterPro" id="IPR036769">
    <property type="entry name" value="Ribosomal_uL11_C_sf"/>
</dbReference>
<comment type="function">
    <text evidence="9">Forms part of the ribosomal stalk which helps the ribosome interact with GTP-bound translation factors.</text>
</comment>
<dbReference type="HAMAP" id="MF_00736">
    <property type="entry name" value="Ribosomal_uL11"/>
    <property type="match status" value="1"/>
</dbReference>
<dbReference type="SMART" id="SM00649">
    <property type="entry name" value="RL11"/>
    <property type="match status" value="1"/>
</dbReference>
<dbReference type="SUPFAM" id="SSF46906">
    <property type="entry name" value="Ribosomal protein L11, C-terminal domain"/>
    <property type="match status" value="1"/>
</dbReference>
<dbReference type="InterPro" id="IPR020783">
    <property type="entry name" value="Ribosomal_uL11_C"/>
</dbReference>
<evidence type="ECO:0000256" key="1">
    <source>
        <dbReference type="ARBA" id="ARBA00010537"/>
    </source>
</evidence>
<evidence type="ECO:0000313" key="13">
    <source>
        <dbReference type="Proteomes" id="UP000230481"/>
    </source>
</evidence>
<proteinExistence type="inferred from homology"/>
<dbReference type="NCBIfam" id="TIGR01632">
    <property type="entry name" value="L11_bact"/>
    <property type="match status" value="1"/>
</dbReference>
<keyword evidence="2 9" id="KW-0488">Methylation</keyword>
<dbReference type="Gene3D" id="1.10.10.250">
    <property type="entry name" value="Ribosomal protein L11, C-terminal domain"/>
    <property type="match status" value="1"/>
</dbReference>
<keyword evidence="4 9" id="KW-0694">RNA-binding</keyword>
<evidence type="ECO:0000259" key="11">
    <source>
        <dbReference type="Pfam" id="PF03946"/>
    </source>
</evidence>
<evidence type="ECO:0000259" key="10">
    <source>
        <dbReference type="Pfam" id="PF00298"/>
    </source>
</evidence>
<protein>
    <recommendedName>
        <fullName evidence="7">50S ribosomal protein L11</fullName>
    </recommendedName>
</protein>
<evidence type="ECO:0000256" key="4">
    <source>
        <dbReference type="ARBA" id="ARBA00022884"/>
    </source>
</evidence>
<keyword evidence="5 8" id="KW-0689">Ribosomal protein</keyword>
<dbReference type="EMBL" id="PFAA01000010">
    <property type="protein sequence ID" value="PIT96960.1"/>
    <property type="molecule type" value="Genomic_DNA"/>
</dbReference>
<dbReference type="PANTHER" id="PTHR11661">
    <property type="entry name" value="60S RIBOSOMAL PROTEIN L12"/>
    <property type="match status" value="1"/>
</dbReference>
<dbReference type="InterPro" id="IPR020784">
    <property type="entry name" value="Ribosomal_uL11_N"/>
</dbReference>
<keyword evidence="6 8" id="KW-0687">Ribonucleoprotein</keyword>
<dbReference type="AlphaFoldDB" id="A0A2M6WVZ7"/>
<sequence length="127" mass="13637">MAKKITKKLKLQILAGKATPAPPVGPALGQAGINIGEFVTKFNEATREMAGDIIPVEISVYEDRSFNFILKTPPASRLLLKTLGKDKGSGKNLVNKVGKVTKQQLINIATKKLPDLNTNDAEQGAKI</sequence>
<feature type="domain" description="Large ribosomal subunit protein uL11 N-terminal" evidence="11">
    <location>
        <begin position="9"/>
        <end position="66"/>
    </location>
</feature>
<evidence type="ECO:0000256" key="3">
    <source>
        <dbReference type="ARBA" id="ARBA00022730"/>
    </source>
</evidence>
<evidence type="ECO:0000256" key="7">
    <source>
        <dbReference type="ARBA" id="ARBA00035501"/>
    </source>
</evidence>
<dbReference type="Pfam" id="PF03946">
    <property type="entry name" value="Ribosomal_L11_N"/>
    <property type="match status" value="1"/>
</dbReference>
<dbReference type="CDD" id="cd00349">
    <property type="entry name" value="Ribosomal_L11"/>
    <property type="match status" value="1"/>
</dbReference>
<dbReference type="Gene3D" id="3.30.1550.10">
    <property type="entry name" value="Ribosomal protein L11/L12, N-terminal domain"/>
    <property type="match status" value="1"/>
</dbReference>
<feature type="domain" description="Large ribosomal subunit protein uL11 C-terminal" evidence="10">
    <location>
        <begin position="71"/>
        <end position="126"/>
    </location>
</feature>
<evidence type="ECO:0000256" key="9">
    <source>
        <dbReference type="RuleBase" id="RU003979"/>
    </source>
</evidence>
<dbReference type="Pfam" id="PF00298">
    <property type="entry name" value="Ribosomal_L11"/>
    <property type="match status" value="1"/>
</dbReference>
<dbReference type="PANTHER" id="PTHR11661:SF1">
    <property type="entry name" value="LARGE RIBOSOMAL SUBUNIT PROTEIN UL11M"/>
    <property type="match status" value="1"/>
</dbReference>
<dbReference type="GO" id="GO:0003735">
    <property type="term" value="F:structural constituent of ribosome"/>
    <property type="evidence" value="ECO:0007669"/>
    <property type="project" value="InterPro"/>
</dbReference>
<dbReference type="GO" id="GO:0022625">
    <property type="term" value="C:cytosolic large ribosomal subunit"/>
    <property type="evidence" value="ECO:0007669"/>
    <property type="project" value="TreeGrafter"/>
</dbReference>
<comment type="similarity">
    <text evidence="1 8">Belongs to the universal ribosomal protein uL11 family.</text>
</comment>
<name>A0A2M6WVZ7_9BACT</name>
<reference evidence="13" key="1">
    <citation type="submission" date="2017-09" db="EMBL/GenBank/DDBJ databases">
        <title>Depth-based differentiation of microbial function through sediment-hosted aquifers and enrichment of novel symbionts in the deep terrestrial subsurface.</title>
        <authorList>
            <person name="Probst A.J."/>
            <person name="Ladd B."/>
            <person name="Jarett J.K."/>
            <person name="Geller-Mcgrath D.E."/>
            <person name="Sieber C.M.K."/>
            <person name="Emerson J.B."/>
            <person name="Anantharaman K."/>
            <person name="Thomas B.C."/>
            <person name="Malmstrom R."/>
            <person name="Stieglmeier M."/>
            <person name="Klingl A."/>
            <person name="Woyke T."/>
            <person name="Ryan C.M."/>
            <person name="Banfield J.F."/>
        </authorList>
    </citation>
    <scope>NUCLEOTIDE SEQUENCE [LARGE SCALE GENOMIC DNA]</scope>
</reference>